<accession>A0A1W1HAU0</accession>
<dbReference type="CDD" id="cd06260">
    <property type="entry name" value="DUF820-like"/>
    <property type="match status" value="1"/>
</dbReference>
<dbReference type="Pfam" id="PF05685">
    <property type="entry name" value="Uma2"/>
    <property type="match status" value="1"/>
</dbReference>
<keyword evidence="3" id="KW-1185">Reference proteome</keyword>
<dbReference type="OrthoDB" id="5503005at2"/>
<evidence type="ECO:0000259" key="1">
    <source>
        <dbReference type="Pfam" id="PF05685"/>
    </source>
</evidence>
<proteinExistence type="predicted"/>
<dbReference type="PANTHER" id="PTHR36558">
    <property type="entry name" value="GLR1098 PROTEIN"/>
    <property type="match status" value="1"/>
</dbReference>
<dbReference type="PANTHER" id="PTHR36558:SF1">
    <property type="entry name" value="RESTRICTION ENDONUCLEASE DOMAIN-CONTAINING PROTEIN-RELATED"/>
    <property type="match status" value="1"/>
</dbReference>
<dbReference type="RefSeq" id="WP_080806558.1">
    <property type="nucleotide sequence ID" value="NZ_LT828554.1"/>
</dbReference>
<dbReference type="EMBL" id="FWEV01000097">
    <property type="protein sequence ID" value="SLM29532.1"/>
    <property type="molecule type" value="Genomic_DNA"/>
</dbReference>
<dbReference type="Proteomes" id="UP000191931">
    <property type="component" value="Unassembled WGS sequence"/>
</dbReference>
<organism evidence="2 3">
    <name type="scientific">Desulfamplus magnetovallimortis</name>
    <dbReference type="NCBI Taxonomy" id="1246637"/>
    <lineage>
        <taxon>Bacteria</taxon>
        <taxon>Pseudomonadati</taxon>
        <taxon>Thermodesulfobacteriota</taxon>
        <taxon>Desulfobacteria</taxon>
        <taxon>Desulfobacterales</taxon>
        <taxon>Desulfobacteraceae</taxon>
        <taxon>Desulfamplus</taxon>
    </lineage>
</organism>
<dbReference type="InterPro" id="IPR012296">
    <property type="entry name" value="Nuclease_put_TT1808"/>
</dbReference>
<evidence type="ECO:0000313" key="2">
    <source>
        <dbReference type="EMBL" id="SLM29532.1"/>
    </source>
</evidence>
<sequence>MIDTAKKIKIAPEDYLEFEKNSEFKHEYLDGELFAMVRASKNHNWINSNIVRELGNHLKETSCMVFASDMRVKAVTQSRFSSPYDDFRTPLYMQNSHSNPFPQRYRNF</sequence>
<dbReference type="Gene3D" id="3.90.1570.10">
    <property type="entry name" value="tt1808, chain A"/>
    <property type="match status" value="1"/>
</dbReference>
<dbReference type="InterPro" id="IPR011335">
    <property type="entry name" value="Restrct_endonuc-II-like"/>
</dbReference>
<dbReference type="SUPFAM" id="SSF52980">
    <property type="entry name" value="Restriction endonuclease-like"/>
    <property type="match status" value="1"/>
</dbReference>
<evidence type="ECO:0000313" key="3">
    <source>
        <dbReference type="Proteomes" id="UP000191931"/>
    </source>
</evidence>
<dbReference type="InterPro" id="IPR008538">
    <property type="entry name" value="Uma2"/>
</dbReference>
<dbReference type="STRING" id="1246637.MTBBW1_1860022"/>
<dbReference type="AlphaFoldDB" id="A0A1W1HAU0"/>
<protein>
    <recommendedName>
        <fullName evidence="1">Putative restriction endonuclease domain-containing protein</fullName>
    </recommendedName>
</protein>
<feature type="domain" description="Putative restriction endonuclease" evidence="1">
    <location>
        <begin position="12"/>
        <end position="78"/>
    </location>
</feature>
<gene>
    <name evidence="2" type="ORF">MTBBW1_1860022</name>
</gene>
<reference evidence="2 3" key="1">
    <citation type="submission" date="2017-03" db="EMBL/GenBank/DDBJ databases">
        <authorList>
            <person name="Afonso C.L."/>
            <person name="Miller P.J."/>
            <person name="Scott M.A."/>
            <person name="Spackman E."/>
            <person name="Goraichik I."/>
            <person name="Dimitrov K.M."/>
            <person name="Suarez D.L."/>
            <person name="Swayne D.E."/>
        </authorList>
    </citation>
    <scope>NUCLEOTIDE SEQUENCE [LARGE SCALE GENOMIC DNA]</scope>
    <source>
        <strain evidence="2">PRJEB14757</strain>
    </source>
</reference>
<name>A0A1W1HAU0_9BACT</name>